<accession>A0A8S1HRP3</accession>
<evidence type="ECO:0000256" key="1">
    <source>
        <dbReference type="SAM" id="MobiDB-lite"/>
    </source>
</evidence>
<gene>
    <name evidence="2" type="ORF">CAUJ_LOCUS15262</name>
</gene>
<evidence type="ECO:0000313" key="3">
    <source>
        <dbReference type="Proteomes" id="UP000835052"/>
    </source>
</evidence>
<dbReference type="AlphaFoldDB" id="A0A8S1HRP3"/>
<sequence length="77" mass="8544">MNNRANMPLEKRRCTHFELRAALSVPPLDARETPMAPSTEPPGSGPWSADEDVVGVLRINLWVSEDARSPEHVPIRA</sequence>
<reference evidence="2" key="1">
    <citation type="submission" date="2020-10" db="EMBL/GenBank/DDBJ databases">
        <authorList>
            <person name="Kikuchi T."/>
        </authorList>
    </citation>
    <scope>NUCLEOTIDE SEQUENCE</scope>
    <source>
        <strain evidence="2">NKZ352</strain>
    </source>
</reference>
<comment type="caution">
    <text evidence="2">The sequence shown here is derived from an EMBL/GenBank/DDBJ whole genome shotgun (WGS) entry which is preliminary data.</text>
</comment>
<protein>
    <submittedName>
        <fullName evidence="2">Uncharacterized protein</fullName>
    </submittedName>
</protein>
<evidence type="ECO:0000313" key="2">
    <source>
        <dbReference type="EMBL" id="CAD6199359.1"/>
    </source>
</evidence>
<keyword evidence="3" id="KW-1185">Reference proteome</keyword>
<name>A0A8S1HRP3_9PELO</name>
<feature type="region of interest" description="Disordered" evidence="1">
    <location>
        <begin position="25"/>
        <end position="50"/>
    </location>
</feature>
<dbReference type="EMBL" id="CAJGYM010000170">
    <property type="protein sequence ID" value="CAD6199359.1"/>
    <property type="molecule type" value="Genomic_DNA"/>
</dbReference>
<dbReference type="Proteomes" id="UP000835052">
    <property type="component" value="Unassembled WGS sequence"/>
</dbReference>
<proteinExistence type="predicted"/>
<organism evidence="2 3">
    <name type="scientific">Caenorhabditis auriculariae</name>
    <dbReference type="NCBI Taxonomy" id="2777116"/>
    <lineage>
        <taxon>Eukaryota</taxon>
        <taxon>Metazoa</taxon>
        <taxon>Ecdysozoa</taxon>
        <taxon>Nematoda</taxon>
        <taxon>Chromadorea</taxon>
        <taxon>Rhabditida</taxon>
        <taxon>Rhabditina</taxon>
        <taxon>Rhabditomorpha</taxon>
        <taxon>Rhabditoidea</taxon>
        <taxon>Rhabditidae</taxon>
        <taxon>Peloderinae</taxon>
        <taxon>Caenorhabditis</taxon>
    </lineage>
</organism>